<name>A0ABR2S5Z9_9ROSI</name>
<reference evidence="1 2" key="1">
    <citation type="journal article" date="2024" name="G3 (Bethesda)">
        <title>Genome assembly of Hibiscus sabdariffa L. provides insights into metabolisms of medicinal natural products.</title>
        <authorList>
            <person name="Kim T."/>
        </authorList>
    </citation>
    <scope>NUCLEOTIDE SEQUENCE [LARGE SCALE GENOMIC DNA]</scope>
    <source>
        <strain evidence="1">TK-2024</strain>
        <tissue evidence="1">Old leaves</tissue>
    </source>
</reference>
<comment type="caution">
    <text evidence="1">The sequence shown here is derived from an EMBL/GenBank/DDBJ whole genome shotgun (WGS) entry which is preliminary data.</text>
</comment>
<evidence type="ECO:0000313" key="2">
    <source>
        <dbReference type="Proteomes" id="UP001396334"/>
    </source>
</evidence>
<gene>
    <name evidence="1" type="ORF">V6N11_010683</name>
</gene>
<evidence type="ECO:0000313" key="1">
    <source>
        <dbReference type="EMBL" id="KAK9020666.1"/>
    </source>
</evidence>
<proteinExistence type="predicted"/>
<dbReference type="Proteomes" id="UP001396334">
    <property type="component" value="Unassembled WGS sequence"/>
</dbReference>
<keyword evidence="2" id="KW-1185">Reference proteome</keyword>
<sequence>MLSTVGGTPMRLLLLGMERGLDFGSIWPIADSILEGKQLFTPTQYEILPRIAAVKVPLHATMWDFPRWILTENGQFWNGAEWDLLFEVCFGYYGLGAMGESLSLIACNGNLFCHMVSGCGISARHLLRLVDRLDTGFRCLEARFVRNEHMWTGVS</sequence>
<accession>A0ABR2S5Z9</accession>
<protein>
    <submittedName>
        <fullName evidence="1">Uncharacterized protein</fullName>
    </submittedName>
</protein>
<dbReference type="EMBL" id="JBBPBN010000016">
    <property type="protein sequence ID" value="KAK9020666.1"/>
    <property type="molecule type" value="Genomic_DNA"/>
</dbReference>
<organism evidence="1 2">
    <name type="scientific">Hibiscus sabdariffa</name>
    <name type="common">roselle</name>
    <dbReference type="NCBI Taxonomy" id="183260"/>
    <lineage>
        <taxon>Eukaryota</taxon>
        <taxon>Viridiplantae</taxon>
        <taxon>Streptophyta</taxon>
        <taxon>Embryophyta</taxon>
        <taxon>Tracheophyta</taxon>
        <taxon>Spermatophyta</taxon>
        <taxon>Magnoliopsida</taxon>
        <taxon>eudicotyledons</taxon>
        <taxon>Gunneridae</taxon>
        <taxon>Pentapetalae</taxon>
        <taxon>rosids</taxon>
        <taxon>malvids</taxon>
        <taxon>Malvales</taxon>
        <taxon>Malvaceae</taxon>
        <taxon>Malvoideae</taxon>
        <taxon>Hibiscus</taxon>
    </lineage>
</organism>